<evidence type="ECO:0000256" key="2">
    <source>
        <dbReference type="SAM" id="SignalP"/>
    </source>
</evidence>
<dbReference type="Gene3D" id="2.30.30.40">
    <property type="entry name" value="SH3 Domains"/>
    <property type="match status" value="1"/>
</dbReference>
<feature type="chain" id="PRO_5046107778" evidence="2">
    <location>
        <begin position="19"/>
        <end position="465"/>
    </location>
</feature>
<evidence type="ECO:0000313" key="5">
    <source>
        <dbReference type="Proteomes" id="UP000622448"/>
    </source>
</evidence>
<evidence type="ECO:0000313" key="4">
    <source>
        <dbReference type="EMBL" id="MBC5584941.1"/>
    </source>
</evidence>
<feature type="region of interest" description="Disordered" evidence="1">
    <location>
        <begin position="25"/>
        <end position="44"/>
    </location>
</feature>
<gene>
    <name evidence="4" type="ORF">H8S61_12180</name>
</gene>
<dbReference type="Proteomes" id="UP000622448">
    <property type="component" value="Unassembled WGS sequence"/>
</dbReference>
<dbReference type="InterPro" id="IPR003646">
    <property type="entry name" value="SH3-like_bac-type"/>
</dbReference>
<feature type="compositionally biased region" description="Pro residues" evidence="1">
    <location>
        <begin position="300"/>
        <end position="316"/>
    </location>
</feature>
<name>A0ABR7BTK3_9ACTN</name>
<protein>
    <submittedName>
        <fullName evidence="4">SH3 domain-containing protein</fullName>
    </submittedName>
</protein>
<dbReference type="PROSITE" id="PS51257">
    <property type="entry name" value="PROKAR_LIPOPROTEIN"/>
    <property type="match status" value="1"/>
</dbReference>
<evidence type="ECO:0000259" key="3">
    <source>
        <dbReference type="SMART" id="SM00287"/>
    </source>
</evidence>
<feature type="domain" description="SH3b" evidence="3">
    <location>
        <begin position="209"/>
        <end position="272"/>
    </location>
</feature>
<organism evidence="4 5">
    <name type="scientific">Eggerthella hominis</name>
    <dbReference type="NCBI Taxonomy" id="2763043"/>
    <lineage>
        <taxon>Bacteria</taxon>
        <taxon>Bacillati</taxon>
        <taxon>Actinomycetota</taxon>
        <taxon>Coriobacteriia</taxon>
        <taxon>Eggerthellales</taxon>
        <taxon>Eggerthellaceae</taxon>
        <taxon>Eggerthella</taxon>
    </lineage>
</organism>
<keyword evidence="2" id="KW-0732">Signal</keyword>
<comment type="caution">
    <text evidence="4">The sequence shown here is derived from an EMBL/GenBank/DDBJ whole genome shotgun (WGS) entry which is preliminary data.</text>
</comment>
<proteinExistence type="predicted"/>
<dbReference type="Pfam" id="PF08239">
    <property type="entry name" value="SH3_3"/>
    <property type="match status" value="1"/>
</dbReference>
<evidence type="ECO:0000256" key="1">
    <source>
        <dbReference type="SAM" id="MobiDB-lite"/>
    </source>
</evidence>
<keyword evidence="5" id="KW-1185">Reference proteome</keyword>
<dbReference type="EMBL" id="JACOOA010000005">
    <property type="protein sequence ID" value="MBC5584941.1"/>
    <property type="molecule type" value="Genomic_DNA"/>
</dbReference>
<dbReference type="SMART" id="SM00287">
    <property type="entry name" value="SH3b"/>
    <property type="match status" value="1"/>
</dbReference>
<dbReference type="RefSeq" id="WP_186939165.1">
    <property type="nucleotide sequence ID" value="NZ_JACOOA010000005.1"/>
</dbReference>
<accession>A0ABR7BTK3</accession>
<reference evidence="4 5" key="1">
    <citation type="submission" date="2020-08" db="EMBL/GenBank/DDBJ databases">
        <title>Genome public.</title>
        <authorList>
            <person name="Liu C."/>
            <person name="Sun Q."/>
        </authorList>
    </citation>
    <scope>NUCLEOTIDE SEQUENCE [LARGE SCALE GENOMIC DNA]</scope>
    <source>
        <strain evidence="4 5">NSJ-70</strain>
    </source>
</reference>
<sequence length="465" mass="48256">MRGRGWKAATLIAAAVLAGTLAGCSSPDQKEADPQPQQQAAEKQEASIEGTLVSFSGKDLVMESNAQSYTFDVSEATVSAANMVAGDEIVVHYEGDLGADGTKGVNVTLVEDKGAAPTQQQEQQVVGSLVDMSMNTITVKQNDGTEITFNSSNCEHDFVNGMREGNWVVVTYLGTIDGTDSSSVKVVKITDNDPNTVEQAKQQMNIKAVDETTYATAGVHIRASYSTDSEVLGNLAQGQSIQRTGVCDNGWSRVNYNGTDAYIYGDYLTTQAPTASAAPAKTSGEPAATPQTEGGEPAPVVTPVPAPEPDPTPAPEPTQQTATGTVKDASMNTLTVEIDGVEITLNVTDAQHHYKNGIQTGNSVSITYTGELTSDPSTATVVSVEDDDANAATNAVYTGAVTDGTMNTVTIVTDDGATMTFAKDKATDTTGGLITGTRVDITVDSATASDDSTVIPAISIDLAAA</sequence>
<feature type="region of interest" description="Disordered" evidence="1">
    <location>
        <begin position="275"/>
        <end position="324"/>
    </location>
</feature>
<feature type="signal peptide" evidence="2">
    <location>
        <begin position="1"/>
        <end position="18"/>
    </location>
</feature>